<keyword evidence="9" id="KW-0472">Membrane</keyword>
<gene>
    <name evidence="12" type="ORF">CLF_111098</name>
</gene>
<accession>G7YUC8</accession>
<keyword evidence="8" id="KW-1133">Transmembrane helix</keyword>
<dbReference type="SUPFAM" id="SSF88697">
    <property type="entry name" value="PUA domain-like"/>
    <property type="match status" value="1"/>
</dbReference>
<dbReference type="SMART" id="SM00359">
    <property type="entry name" value="PUA"/>
    <property type="match status" value="1"/>
</dbReference>
<dbReference type="EMBL" id="DF144293">
    <property type="protein sequence ID" value="GAA56558.1"/>
    <property type="molecule type" value="Genomic_DNA"/>
</dbReference>
<evidence type="ECO:0000256" key="5">
    <source>
        <dbReference type="ARBA" id="ARBA00022679"/>
    </source>
</evidence>
<dbReference type="InterPro" id="IPR015947">
    <property type="entry name" value="PUA-like_sf"/>
</dbReference>
<dbReference type="GO" id="GO:0005794">
    <property type="term" value="C:Golgi apparatus"/>
    <property type="evidence" value="ECO:0007669"/>
    <property type="project" value="TreeGrafter"/>
</dbReference>
<dbReference type="GO" id="GO:0005975">
    <property type="term" value="P:carbohydrate metabolic process"/>
    <property type="evidence" value="ECO:0007669"/>
    <property type="project" value="InterPro"/>
</dbReference>
<dbReference type="PROSITE" id="PS50890">
    <property type="entry name" value="PUA"/>
    <property type="match status" value="1"/>
</dbReference>
<protein>
    <submittedName>
        <fullName evidence="12">Beta-1 4-galactosyltransferase 7</fullName>
    </submittedName>
</protein>
<evidence type="ECO:0000256" key="7">
    <source>
        <dbReference type="ARBA" id="ARBA00022968"/>
    </source>
</evidence>
<dbReference type="Proteomes" id="UP000008909">
    <property type="component" value="Unassembled WGS sequence"/>
</dbReference>
<feature type="domain" description="PUA" evidence="11">
    <location>
        <begin position="40"/>
        <end position="118"/>
    </location>
</feature>
<keyword evidence="10" id="KW-0325">Glycoprotein</keyword>
<keyword evidence="5 12" id="KW-0808">Transferase</keyword>
<reference evidence="12" key="1">
    <citation type="journal article" date="2011" name="Genome Biol.">
        <title>The draft genome of the carcinogenic human liver fluke Clonorchis sinensis.</title>
        <authorList>
            <person name="Wang X."/>
            <person name="Chen W."/>
            <person name="Huang Y."/>
            <person name="Sun J."/>
            <person name="Men J."/>
            <person name="Liu H."/>
            <person name="Luo F."/>
            <person name="Guo L."/>
            <person name="Lv X."/>
            <person name="Deng C."/>
            <person name="Zhou C."/>
            <person name="Fan Y."/>
            <person name="Li X."/>
            <person name="Huang L."/>
            <person name="Hu Y."/>
            <person name="Liang C."/>
            <person name="Hu X."/>
            <person name="Xu J."/>
            <person name="Yu X."/>
        </authorList>
    </citation>
    <scope>NUCLEOTIDE SEQUENCE [LARGE SCALE GENOMIC DNA]</scope>
    <source>
        <strain evidence="12">Henan</strain>
    </source>
</reference>
<evidence type="ECO:0000256" key="1">
    <source>
        <dbReference type="ARBA" id="ARBA00004606"/>
    </source>
</evidence>
<keyword evidence="6" id="KW-0812">Transmembrane</keyword>
<evidence type="ECO:0000256" key="3">
    <source>
        <dbReference type="ARBA" id="ARBA00005735"/>
    </source>
</evidence>
<dbReference type="PANTHER" id="PTHR19300:SF30">
    <property type="entry name" value="BETA-1,4-GALACTOSYLTRANSFERASE 7"/>
    <property type="match status" value="1"/>
</dbReference>
<dbReference type="PANTHER" id="PTHR19300">
    <property type="entry name" value="BETA-1,4-GALACTOSYLTRANSFERASE"/>
    <property type="match status" value="1"/>
</dbReference>
<dbReference type="NCBIfam" id="TIGR00451">
    <property type="entry name" value="unchar_dom_2"/>
    <property type="match status" value="1"/>
</dbReference>
<organism evidence="12 13">
    <name type="scientific">Clonorchis sinensis</name>
    <name type="common">Chinese liver fluke</name>
    <dbReference type="NCBI Taxonomy" id="79923"/>
    <lineage>
        <taxon>Eukaryota</taxon>
        <taxon>Metazoa</taxon>
        <taxon>Spiralia</taxon>
        <taxon>Lophotrochozoa</taxon>
        <taxon>Platyhelminthes</taxon>
        <taxon>Trematoda</taxon>
        <taxon>Digenea</taxon>
        <taxon>Opisthorchiida</taxon>
        <taxon>Opisthorchiata</taxon>
        <taxon>Opisthorchiidae</taxon>
        <taxon>Clonorchis</taxon>
    </lineage>
</organism>
<dbReference type="Pfam" id="PF13733">
    <property type="entry name" value="Glyco_transf_7N"/>
    <property type="match status" value="1"/>
</dbReference>
<dbReference type="PRINTS" id="PR02050">
    <property type="entry name" value="B14GALTRFASE"/>
</dbReference>
<dbReference type="GO" id="GO:0046525">
    <property type="term" value="F:xylosylprotein 4-beta-galactosyltransferase activity"/>
    <property type="evidence" value="ECO:0007669"/>
    <property type="project" value="TreeGrafter"/>
</dbReference>
<evidence type="ECO:0000256" key="4">
    <source>
        <dbReference type="ARBA" id="ARBA00022676"/>
    </source>
</evidence>
<proteinExistence type="inferred from homology"/>
<dbReference type="UniPathway" id="UPA00378"/>
<evidence type="ECO:0000256" key="2">
    <source>
        <dbReference type="ARBA" id="ARBA00004922"/>
    </source>
</evidence>
<evidence type="ECO:0000313" key="13">
    <source>
        <dbReference type="Proteomes" id="UP000008909"/>
    </source>
</evidence>
<dbReference type="GO" id="GO:0030166">
    <property type="term" value="P:proteoglycan biosynthetic process"/>
    <property type="evidence" value="ECO:0007669"/>
    <property type="project" value="TreeGrafter"/>
</dbReference>
<dbReference type="InterPro" id="IPR029044">
    <property type="entry name" value="Nucleotide-diphossugar_trans"/>
</dbReference>
<evidence type="ECO:0000256" key="6">
    <source>
        <dbReference type="ARBA" id="ARBA00022692"/>
    </source>
</evidence>
<dbReference type="Pfam" id="PF02709">
    <property type="entry name" value="Glyco_transf_7C"/>
    <property type="match status" value="1"/>
</dbReference>
<dbReference type="Gene3D" id="3.10.400.20">
    <property type="match status" value="1"/>
</dbReference>
<dbReference type="InterPro" id="IPR002478">
    <property type="entry name" value="PUA"/>
</dbReference>
<name>G7YUC8_CLOSI</name>
<comment type="pathway">
    <text evidence="2">Protein modification; protein glycosylation.</text>
</comment>
<comment type="similarity">
    <text evidence="3">Belongs to the glycosyltransferase 7 family.</text>
</comment>
<dbReference type="Gene3D" id="3.90.550.10">
    <property type="entry name" value="Spore Coat Polysaccharide Biosynthesis Protein SpsA, Chain A"/>
    <property type="match status" value="1"/>
</dbReference>
<sequence length="1337" mass="146564">MKGLERPLITQNRHEKFFLAWNALPTEVVLASNTDPFLLPHLQVDRGAIKHVLNGSNIMCPGLTSSGARMTQVPQDSIVAIMAEGKEHALAIGSTVMSTDEIIDRLTFISGSHLDCSSTPFLNPIKSGLCVPPLNLHFSPVKHRLAVIIPFRERFTELHYLLPHLAEFLNNQGVSHSFYVVNQVDTFRFNRGALLNVGVQESLEAESKGVFLKLYTTDGKHIQVGFERCLFPRTDYLVLHDVDLLPLDPALSYSWPPETGPVHLIPATIHPRYYWVKNYFGGVVVIRREHFNQVNGFSNSFWGWGWEDDEFRLRVLRSGLSINTPSNLTYGFKAFRIIHNDIRHSRDVKTYSHPEVKQLVRELRGGLDTTNYTVVARRLMHIDGVPALLIDVSLRCNTNILICGGSSQAGHVDRRLLLTSWYSHFCLEAHLLLEAPAIRQVAVAITIGGANHDAVGWPGSTLSMRDSPERVHAPSLNRAVASTCNDPGRRFSTSIGTQVVRASRITSPSGFTTRVPIAVDSVLFTPPSGSVSAVPFAVVDTAAGPSCINRVHTASSNHPAQATSCSRSIFYRTNSISSARPPLPTVESEVAIGQTAVRISASKGFGFVTHPRITEKSHEVSVRIKLNYTSLFPLFQTVSKPISSCKKQVEDALTPTSTPPENASPGFKLVADTDLPPSQIHLHLCTDPTPSICKNVISASDEPQKEFSGQSLIFTQAEPINTLLSRFDTVRPVTDSSLSSSSTSSSRILECSVLPSQTSADLPTPADAHTTSSSLTRTFLCEDCQLPTTSTEGDNQEPHPLSLTTSNLSAASDVQSERCDPEHFSGLRPSCDKNILPVSESVVETNKPLEFANSPVNGLQDTHLVRKPSLRHCPLAEVEDDCSLYNDPDQNAVPPQLTAHDGFPSSRSINFEASDTEVFTTTTPLSYAFHQPLDVDSSDGLIPSIFDDGTYAFSTLDSDYLAWMRLSVRDITGDPLSLTPEMLDNLSRTQVHRWVDMFNLNSMGLRLNFVDSSCRLAGTLRIYMNLIKPVKMSLRQTMDILSPLPDSCDGMHAEDGEAQQALPAPARLVSFFLPRGTSKVIYITRHTAASSVPESCPCMNESFFSENVPRHIFVPNSGEQNNQNFLIVLFNSAKAHNLDSWRGKQLCGGPALRTDGSVRLASVLRAASARHMAPTFLDISKSIFKPRHPVYLAAFNVRTLKQAALALILDSLDVCFVSETSIQDASTVVELTAPSLSTGFRLRTSSDTEAAATECEGVTGRKYPCLTGYLLIVASVRSDVVKERLYDALNVPLRRAKSSDIVVVAGDMNAKVGRLSVSETEVRGRHGLDSVRADNGE</sequence>
<evidence type="ECO:0000259" key="11">
    <source>
        <dbReference type="SMART" id="SM00359"/>
    </source>
</evidence>
<dbReference type="Pfam" id="PF01472">
    <property type="entry name" value="PUA"/>
    <property type="match status" value="1"/>
</dbReference>
<dbReference type="InterPro" id="IPR003859">
    <property type="entry name" value="Galactosyl_T"/>
</dbReference>
<keyword evidence="4 12" id="KW-0328">Glycosyltransferase</keyword>
<evidence type="ECO:0000256" key="10">
    <source>
        <dbReference type="ARBA" id="ARBA00023180"/>
    </source>
</evidence>
<dbReference type="InterPro" id="IPR027995">
    <property type="entry name" value="Galactosyl_T_N"/>
</dbReference>
<dbReference type="GO" id="GO:0003723">
    <property type="term" value="F:RNA binding"/>
    <property type="evidence" value="ECO:0007669"/>
    <property type="project" value="InterPro"/>
</dbReference>
<keyword evidence="7" id="KW-0735">Signal-anchor</keyword>
<dbReference type="GO" id="GO:0016020">
    <property type="term" value="C:membrane"/>
    <property type="evidence" value="ECO:0007669"/>
    <property type="project" value="UniProtKB-SubCell"/>
</dbReference>
<dbReference type="InterPro" id="IPR004521">
    <property type="entry name" value="Uncharacterised_CHP00451"/>
</dbReference>
<dbReference type="InterPro" id="IPR027791">
    <property type="entry name" value="Galactosyl_T_C"/>
</dbReference>
<keyword evidence="13" id="KW-1185">Reference proteome</keyword>
<evidence type="ECO:0000256" key="8">
    <source>
        <dbReference type="ARBA" id="ARBA00022989"/>
    </source>
</evidence>
<reference key="2">
    <citation type="submission" date="2011-10" db="EMBL/GenBank/DDBJ databases">
        <title>The genome and transcriptome sequence of Clonorchis sinensis provide insights into the carcinogenic liver fluke.</title>
        <authorList>
            <person name="Wang X."/>
            <person name="Huang Y."/>
            <person name="Chen W."/>
            <person name="Liu H."/>
            <person name="Guo L."/>
            <person name="Chen Y."/>
            <person name="Luo F."/>
            <person name="Zhou W."/>
            <person name="Sun J."/>
            <person name="Mao Q."/>
            <person name="Liang P."/>
            <person name="Zhou C."/>
            <person name="Tian Y."/>
            <person name="Men J."/>
            <person name="Lv X."/>
            <person name="Huang L."/>
            <person name="Zhou J."/>
            <person name="Hu Y."/>
            <person name="Li R."/>
            <person name="Zhang F."/>
            <person name="Lei H."/>
            <person name="Li X."/>
            <person name="Hu X."/>
            <person name="Liang C."/>
            <person name="Xu J."/>
            <person name="Wu Z."/>
            <person name="Yu X."/>
        </authorList>
    </citation>
    <scope>NUCLEOTIDE SEQUENCE</scope>
    <source>
        <strain>Henan</strain>
    </source>
</reference>
<comment type="subcellular location">
    <subcellularLocation>
        <location evidence="1">Membrane</location>
        <topology evidence="1">Single-pass type II membrane protein</topology>
    </subcellularLocation>
</comment>
<evidence type="ECO:0000313" key="12">
    <source>
        <dbReference type="EMBL" id="GAA56558.1"/>
    </source>
</evidence>
<dbReference type="SUPFAM" id="SSF53448">
    <property type="entry name" value="Nucleotide-diphospho-sugar transferases"/>
    <property type="match status" value="1"/>
</dbReference>
<evidence type="ECO:0000256" key="9">
    <source>
        <dbReference type="ARBA" id="ARBA00023136"/>
    </source>
</evidence>
<dbReference type="Gene3D" id="3.10.20.90">
    <property type="entry name" value="Phosphatidylinositol 3-kinase Catalytic Subunit, Chain A, domain 1"/>
    <property type="match status" value="1"/>
</dbReference>